<dbReference type="VEuPathDB" id="FungiDB:H257_10239"/>
<gene>
    <name evidence="1" type="ORF">H257_10239</name>
</gene>
<proteinExistence type="predicted"/>
<organism evidence="1">
    <name type="scientific">Aphanomyces astaci</name>
    <name type="common">Crayfish plague agent</name>
    <dbReference type="NCBI Taxonomy" id="112090"/>
    <lineage>
        <taxon>Eukaryota</taxon>
        <taxon>Sar</taxon>
        <taxon>Stramenopiles</taxon>
        <taxon>Oomycota</taxon>
        <taxon>Saprolegniomycetes</taxon>
        <taxon>Saprolegniales</taxon>
        <taxon>Verrucalvaceae</taxon>
        <taxon>Aphanomyces</taxon>
    </lineage>
</organism>
<reference evidence="1" key="1">
    <citation type="submission" date="2013-12" db="EMBL/GenBank/DDBJ databases">
        <title>The Genome Sequence of Aphanomyces astaci APO3.</title>
        <authorList>
            <consortium name="The Broad Institute Genomics Platform"/>
            <person name="Russ C."/>
            <person name="Tyler B."/>
            <person name="van West P."/>
            <person name="Dieguez-Uribeondo J."/>
            <person name="Young S.K."/>
            <person name="Zeng Q."/>
            <person name="Gargeya S."/>
            <person name="Fitzgerald M."/>
            <person name="Abouelleil A."/>
            <person name="Alvarado L."/>
            <person name="Chapman S.B."/>
            <person name="Gainer-Dewar J."/>
            <person name="Goldberg J."/>
            <person name="Griggs A."/>
            <person name="Gujja S."/>
            <person name="Hansen M."/>
            <person name="Howarth C."/>
            <person name="Imamovic A."/>
            <person name="Ireland A."/>
            <person name="Larimer J."/>
            <person name="McCowan C."/>
            <person name="Murphy C."/>
            <person name="Pearson M."/>
            <person name="Poon T.W."/>
            <person name="Priest M."/>
            <person name="Roberts A."/>
            <person name="Saif S."/>
            <person name="Shea T."/>
            <person name="Sykes S."/>
            <person name="Wortman J."/>
            <person name="Nusbaum C."/>
            <person name="Birren B."/>
        </authorList>
    </citation>
    <scope>NUCLEOTIDE SEQUENCE [LARGE SCALE GENOMIC DNA]</scope>
    <source>
        <strain evidence="1">APO3</strain>
    </source>
</reference>
<protein>
    <submittedName>
        <fullName evidence="1">Uncharacterized protein</fullName>
    </submittedName>
</protein>
<sequence length="142" mass="16158">MRDIHNAAVYLESILRNVIWTEFALAYESTLATHESLQNIPDEATYWRSFDLRMFTLQWAAYLGSFNETDVGSVSSALYPAKIKYEVVTTLVATIDGLRRMDGCDAEWMFSAYCWLDFSKHWSMAPAKPAAMPLKDPTGQCI</sequence>
<dbReference type="RefSeq" id="XP_009835022.1">
    <property type="nucleotide sequence ID" value="XM_009836720.1"/>
</dbReference>
<dbReference type="EMBL" id="KI913140">
    <property type="protein sequence ID" value="ETV75388.1"/>
    <property type="molecule type" value="Genomic_DNA"/>
</dbReference>
<dbReference type="AlphaFoldDB" id="W4G8V2"/>
<accession>W4G8V2</accession>
<dbReference type="GeneID" id="20812235"/>
<name>W4G8V2_APHAT</name>
<evidence type="ECO:0000313" key="1">
    <source>
        <dbReference type="EMBL" id="ETV75388.1"/>
    </source>
</evidence>
<dbReference type="OrthoDB" id="78003at2759"/>